<gene>
    <name evidence="1" type="ordered locus">DMR_25150</name>
</gene>
<organism evidence="1 2">
    <name type="scientific">Solidesulfovibrio magneticus (strain ATCC 700980 / DSM 13731 / RS-1)</name>
    <name type="common">Desulfovibrio magneticus</name>
    <dbReference type="NCBI Taxonomy" id="573370"/>
    <lineage>
        <taxon>Bacteria</taxon>
        <taxon>Pseudomonadati</taxon>
        <taxon>Thermodesulfobacteriota</taxon>
        <taxon>Desulfovibrionia</taxon>
        <taxon>Desulfovibrionales</taxon>
        <taxon>Desulfovibrionaceae</taxon>
        <taxon>Solidesulfovibrio</taxon>
    </lineage>
</organism>
<evidence type="ECO:0000313" key="2">
    <source>
        <dbReference type="Proteomes" id="UP000009071"/>
    </source>
</evidence>
<dbReference type="OrthoDB" id="5452446at2"/>
<dbReference type="AlphaFoldDB" id="C4XTK9"/>
<evidence type="ECO:0000313" key="1">
    <source>
        <dbReference type="EMBL" id="BAH76006.1"/>
    </source>
</evidence>
<name>C4XTK9_SOLM1</name>
<dbReference type="HOGENOM" id="CLU_1233405_0_0_7"/>
<dbReference type="RefSeq" id="WP_015861185.1">
    <property type="nucleotide sequence ID" value="NC_012796.1"/>
</dbReference>
<reference evidence="1 2" key="1">
    <citation type="journal article" date="2009" name="Genome Res.">
        <title>Whole genome sequence of Desulfovibrio magneticus strain RS-1 revealed common gene clusters in magnetotactic bacteria.</title>
        <authorList>
            <person name="Nakazawa H."/>
            <person name="Arakaki A."/>
            <person name="Narita-Yamada S."/>
            <person name="Yashiro I."/>
            <person name="Jinno K."/>
            <person name="Aoki N."/>
            <person name="Tsuruyama A."/>
            <person name="Okamura Y."/>
            <person name="Tanikawa S."/>
            <person name="Fujita N."/>
            <person name="Takeyama H."/>
            <person name="Matsunaga T."/>
        </authorList>
    </citation>
    <scope>NUCLEOTIDE SEQUENCE [LARGE SCALE GENOMIC DNA]</scope>
    <source>
        <strain evidence="2">ATCC 700980 / DSM 13731 / RS-1</strain>
    </source>
</reference>
<accession>C4XTK9</accession>
<dbReference type="STRING" id="573370.DMR_25150"/>
<proteinExistence type="predicted"/>
<dbReference type="KEGG" id="dma:DMR_25150"/>
<keyword evidence="2" id="KW-1185">Reference proteome</keyword>
<sequence>MRLEAFVEPWTGLSRIRGVEEAGSVERVTVFSRVVAGLCWPKGTTPGAVVALAEELEADPLEGYRTLRLVDLIQEADVERLLGLAAEAAPLAGKWAGRSAVSAWVGDPQHVYAKRLRFLNERLRAEGRPPLRLRPAPGLGAGGQLHADLAPYLTARIVGRSALVLGRQELVAMIEDAGKDIRRPIEDFPAVAALMWAIAHCDERKPALGRAQTRSGVADGRAGY</sequence>
<protein>
    <submittedName>
        <fullName evidence="1">Uncharacterized protein</fullName>
    </submittedName>
</protein>
<dbReference type="Proteomes" id="UP000009071">
    <property type="component" value="Chromosome"/>
</dbReference>
<dbReference type="EMBL" id="AP010904">
    <property type="protein sequence ID" value="BAH76006.1"/>
    <property type="molecule type" value="Genomic_DNA"/>
</dbReference>